<feature type="domain" description="Rubredoxin-like" evidence="13">
    <location>
        <begin position="17"/>
        <end position="68"/>
    </location>
</feature>
<evidence type="ECO:0000256" key="10">
    <source>
        <dbReference type="ARBA" id="ARBA00022827"/>
    </source>
</evidence>
<dbReference type="GO" id="GO:0016491">
    <property type="term" value="F:oxidoreductase activity"/>
    <property type="evidence" value="ECO:0007669"/>
    <property type="project" value="InterPro"/>
</dbReference>
<evidence type="ECO:0000256" key="8">
    <source>
        <dbReference type="ARBA" id="ARBA00022630"/>
    </source>
</evidence>
<comment type="similarity">
    <text evidence="5">Belongs to the rubredoxin family.</text>
</comment>
<organism evidence="14 15">
    <name type="scientific">Enterovirga rhinocerotis</name>
    <dbReference type="NCBI Taxonomy" id="1339210"/>
    <lineage>
        <taxon>Bacteria</taxon>
        <taxon>Pseudomonadati</taxon>
        <taxon>Pseudomonadota</taxon>
        <taxon>Alphaproteobacteria</taxon>
        <taxon>Hyphomicrobiales</taxon>
        <taxon>Methylobacteriaceae</taxon>
        <taxon>Enterovirga</taxon>
    </lineage>
</organism>
<dbReference type="PROSITE" id="PS50903">
    <property type="entry name" value="RUBREDOXIN_LIKE"/>
    <property type="match status" value="1"/>
</dbReference>
<evidence type="ECO:0000256" key="9">
    <source>
        <dbReference type="ARBA" id="ARBA00022723"/>
    </source>
</evidence>
<dbReference type="OrthoDB" id="9808980at2"/>
<dbReference type="CDD" id="cd00730">
    <property type="entry name" value="rubredoxin"/>
    <property type="match status" value="1"/>
</dbReference>
<evidence type="ECO:0000256" key="7">
    <source>
        <dbReference type="ARBA" id="ARBA00022448"/>
    </source>
</evidence>
<dbReference type="Gene3D" id="3.50.50.60">
    <property type="entry name" value="FAD/NAD(P)-binding domain"/>
    <property type="match status" value="2"/>
</dbReference>
<dbReference type="RefSeq" id="WP_133772342.1">
    <property type="nucleotide sequence ID" value="NZ_SNZR01000014.1"/>
</dbReference>
<dbReference type="Gene3D" id="2.20.28.10">
    <property type="match status" value="1"/>
</dbReference>
<dbReference type="PRINTS" id="PR00163">
    <property type="entry name" value="RUBREDOXIN"/>
</dbReference>
<evidence type="ECO:0000259" key="13">
    <source>
        <dbReference type="PROSITE" id="PS50903"/>
    </source>
</evidence>
<dbReference type="PANTHER" id="PTHR43429">
    <property type="entry name" value="PYRIDINE NUCLEOTIDE-DISULFIDE OXIDOREDUCTASE DOMAIN-CONTAINING"/>
    <property type="match status" value="1"/>
</dbReference>
<keyword evidence="9" id="KW-0479">Metal-binding</keyword>
<dbReference type="FunFam" id="2.20.28.10:FF:000001">
    <property type="entry name" value="Rubredoxin"/>
    <property type="match status" value="1"/>
</dbReference>
<dbReference type="InterPro" id="IPR050260">
    <property type="entry name" value="FAD-bd_OxRdtase"/>
</dbReference>
<dbReference type="EMBL" id="SNZR01000014">
    <property type="protein sequence ID" value="TDR88988.1"/>
    <property type="molecule type" value="Genomic_DNA"/>
</dbReference>
<comment type="cofactor">
    <cofactor evidence="2">
        <name>FAD</name>
        <dbReference type="ChEBI" id="CHEBI:57692"/>
    </cofactor>
</comment>
<reference evidence="14 15" key="1">
    <citation type="submission" date="2019-03" db="EMBL/GenBank/DDBJ databases">
        <title>Genomic Encyclopedia of Type Strains, Phase IV (KMG-IV): sequencing the most valuable type-strain genomes for metagenomic binning, comparative biology and taxonomic classification.</title>
        <authorList>
            <person name="Goeker M."/>
        </authorList>
    </citation>
    <scope>NUCLEOTIDE SEQUENCE [LARGE SCALE GENOMIC DNA]</scope>
    <source>
        <strain evidence="14 15">DSM 25903</strain>
    </source>
</reference>
<dbReference type="InterPro" id="IPR024934">
    <property type="entry name" value="Rubredoxin-like_dom"/>
</dbReference>
<evidence type="ECO:0000256" key="4">
    <source>
        <dbReference type="ARBA" id="ARBA00004933"/>
    </source>
</evidence>
<keyword evidence="11" id="KW-0249">Electron transport</keyword>
<dbReference type="SUPFAM" id="SSF51905">
    <property type="entry name" value="FAD/NAD(P)-binding domain"/>
    <property type="match status" value="1"/>
</dbReference>
<evidence type="ECO:0000256" key="3">
    <source>
        <dbReference type="ARBA" id="ARBA00002792"/>
    </source>
</evidence>
<evidence type="ECO:0000313" key="15">
    <source>
        <dbReference type="Proteomes" id="UP000295122"/>
    </source>
</evidence>
<dbReference type="InterPro" id="IPR018527">
    <property type="entry name" value="Rubredoxin_Fe_BS"/>
</dbReference>
<dbReference type="InterPro" id="IPR023753">
    <property type="entry name" value="FAD/NAD-binding_dom"/>
</dbReference>
<evidence type="ECO:0000256" key="12">
    <source>
        <dbReference type="ARBA" id="ARBA00023004"/>
    </source>
</evidence>
<dbReference type="AlphaFoldDB" id="A0A4R7BTB9"/>
<sequence length="447" mass="46777">MSAEASGPEPTDGLGPWRQYLCRACGLIYDEGEGDPDGGLPPGTRFEDIPDDWECPVCGVTKADFEPYRRRERAAAPVAPMGARETGIVIVGAGLAGWTVAEALRSLDGAVPITMVTACPGDVYHKPELSVALSRGLGPERLRRETGAAAAARLGIRLLSETFAIGLCASSRRLRTTRGTLRYTSLVLAQGARSALPPGLPPELCWRVNDLGSWSGLHRALAGGPKRVAVIGAGMVGCELAEDLARAGHRVSLLSMTALPLAELLPEPAAKRLAAGLARSGVDVRGGAIVSGLARRPDDTIDVALRNMPGLVADLVVAATGLATQGRLARAAGLAFDRGIVVDPSTLATSAPDVYALGDCVSFGGMPCRFIEPIPHQADAIAHAVLGLPHAGYDHAETVIRLKTSSTPLVLHGLPRPGGDWRILEDSADRLVMEQWRGGKPAVRLAA</sequence>
<protein>
    <submittedName>
        <fullName evidence="14">Rubredoxin-NAD+ reductase</fullName>
    </submittedName>
</protein>
<accession>A0A4R7BTB9</accession>
<dbReference type="Pfam" id="PF07992">
    <property type="entry name" value="Pyr_redox_2"/>
    <property type="match status" value="1"/>
</dbReference>
<dbReference type="InterPro" id="IPR036188">
    <property type="entry name" value="FAD/NAD-bd_sf"/>
</dbReference>
<evidence type="ECO:0000256" key="6">
    <source>
        <dbReference type="ARBA" id="ARBA00006442"/>
    </source>
</evidence>
<comment type="function">
    <text evidence="3">Involved in the hydrocarbon hydroxylating system, which transfers electrons from NADH to rubredoxin reductase and then through rubredoxin to alkane 1 monooxygenase.</text>
</comment>
<keyword evidence="10" id="KW-0274">FAD</keyword>
<gene>
    <name evidence="14" type="ORF">EV668_3473</name>
</gene>
<dbReference type="Pfam" id="PF00301">
    <property type="entry name" value="Rubredoxin"/>
    <property type="match status" value="1"/>
</dbReference>
<proteinExistence type="inferred from homology"/>
<evidence type="ECO:0000313" key="14">
    <source>
        <dbReference type="EMBL" id="TDR88988.1"/>
    </source>
</evidence>
<keyword evidence="15" id="KW-1185">Reference proteome</keyword>
<evidence type="ECO:0000256" key="1">
    <source>
        <dbReference type="ARBA" id="ARBA00001965"/>
    </source>
</evidence>
<comment type="cofactor">
    <cofactor evidence="1">
        <name>Fe(3+)</name>
        <dbReference type="ChEBI" id="CHEBI:29034"/>
    </cofactor>
</comment>
<name>A0A4R7BTB9_9HYPH</name>
<comment type="pathway">
    <text evidence="4">Hydrocarbon metabolism; alkane degradation.</text>
</comment>
<comment type="similarity">
    <text evidence="6">Belongs to the FAD-dependent oxidoreductase family.</text>
</comment>
<keyword evidence="7" id="KW-0813">Transport</keyword>
<dbReference type="PRINTS" id="PR00368">
    <property type="entry name" value="FADPNR"/>
</dbReference>
<dbReference type="Proteomes" id="UP000295122">
    <property type="component" value="Unassembled WGS sequence"/>
</dbReference>
<dbReference type="InterPro" id="IPR024935">
    <property type="entry name" value="Rubredoxin_dom"/>
</dbReference>
<dbReference type="PANTHER" id="PTHR43429:SF3">
    <property type="entry name" value="NITRITE REDUCTASE [NAD(P)H]"/>
    <property type="match status" value="1"/>
</dbReference>
<evidence type="ECO:0000256" key="11">
    <source>
        <dbReference type="ARBA" id="ARBA00022982"/>
    </source>
</evidence>
<keyword evidence="8" id="KW-0285">Flavoprotein</keyword>
<evidence type="ECO:0000256" key="5">
    <source>
        <dbReference type="ARBA" id="ARBA00005337"/>
    </source>
</evidence>
<dbReference type="GO" id="GO:0005506">
    <property type="term" value="F:iron ion binding"/>
    <property type="evidence" value="ECO:0007669"/>
    <property type="project" value="InterPro"/>
</dbReference>
<evidence type="ECO:0000256" key="2">
    <source>
        <dbReference type="ARBA" id="ARBA00001974"/>
    </source>
</evidence>
<keyword evidence="12" id="KW-0408">Iron</keyword>
<dbReference type="PROSITE" id="PS00202">
    <property type="entry name" value="RUBREDOXIN"/>
    <property type="match status" value="1"/>
</dbReference>
<comment type="caution">
    <text evidence="14">The sequence shown here is derived from an EMBL/GenBank/DDBJ whole genome shotgun (WGS) entry which is preliminary data.</text>
</comment>
<dbReference type="PRINTS" id="PR00411">
    <property type="entry name" value="PNDRDTASEI"/>
</dbReference>
<dbReference type="SUPFAM" id="SSF57802">
    <property type="entry name" value="Rubredoxin-like"/>
    <property type="match status" value="1"/>
</dbReference>